<dbReference type="Pfam" id="PF00238">
    <property type="entry name" value="Ribosomal_L14"/>
    <property type="match status" value="1"/>
</dbReference>
<protein>
    <submittedName>
        <fullName evidence="4">Ribosomal protein L14</fullName>
    </submittedName>
</protein>
<keyword evidence="3" id="KW-0687">Ribonucleoprotein</keyword>
<gene>
    <name evidence="4" type="primary">rpl14</name>
</gene>
<organism evidence="4">
    <name type="scientific">Nyctotherus ovalis</name>
    <name type="common">Ciliate protozoan</name>
    <dbReference type="NCBI Taxonomy" id="70075"/>
    <lineage>
        <taxon>Eukaryota</taxon>
        <taxon>Sar</taxon>
        <taxon>Alveolata</taxon>
        <taxon>Ciliophora</taxon>
        <taxon>Intramacronucleata</taxon>
        <taxon>Armophorea</taxon>
        <taxon>Clevelandellida</taxon>
        <taxon>Nyctotheridae</taxon>
        <taxon>Nyctotherus</taxon>
    </lineage>
</organism>
<dbReference type="AlphaFoldDB" id="F1AAK6"/>
<evidence type="ECO:0000256" key="2">
    <source>
        <dbReference type="ARBA" id="ARBA00022980"/>
    </source>
</evidence>
<keyword evidence="2 4" id="KW-0689">Ribosomal protein</keyword>
<dbReference type="GO" id="GO:0006412">
    <property type="term" value="P:translation"/>
    <property type="evidence" value="ECO:0007669"/>
    <property type="project" value="InterPro"/>
</dbReference>
<dbReference type="GO" id="GO:1990904">
    <property type="term" value="C:ribonucleoprotein complex"/>
    <property type="evidence" value="ECO:0007669"/>
    <property type="project" value="UniProtKB-KW"/>
</dbReference>
<sequence>MDYRVRRMLYKSSVVGIADNTGATHTRIIQIYPGNARYATAGLVVKHAIQRIRRILPWGKLKRARTKKIVFRKQVRKGWLVRVRAARQYEDGTTVSFLENSLVLLYRLRGIRIYNGRRFFGIVSRKVRHRKTRNLFRVCL</sequence>
<dbReference type="Gene3D" id="2.40.150.20">
    <property type="entry name" value="Ribosomal protein L14"/>
    <property type="match status" value="1"/>
</dbReference>
<dbReference type="HAMAP" id="MF_01367">
    <property type="entry name" value="Ribosomal_uL14"/>
    <property type="match status" value="1"/>
</dbReference>
<dbReference type="EMBL" id="GU057832">
    <property type="protein sequence ID" value="ADN85884.1"/>
    <property type="molecule type" value="Genomic_DNA"/>
</dbReference>
<dbReference type="InterPro" id="IPR000218">
    <property type="entry name" value="Ribosomal_uL14"/>
</dbReference>
<name>F1AAK6_NYCOV</name>
<geneLocation type="mitochondrion" evidence="4"/>
<evidence type="ECO:0000256" key="3">
    <source>
        <dbReference type="ARBA" id="ARBA00023274"/>
    </source>
</evidence>
<keyword evidence="4" id="KW-0496">Mitochondrion</keyword>
<evidence type="ECO:0000256" key="1">
    <source>
        <dbReference type="ARBA" id="ARBA00010745"/>
    </source>
</evidence>
<dbReference type="GO" id="GO:0003735">
    <property type="term" value="F:structural constituent of ribosome"/>
    <property type="evidence" value="ECO:0007669"/>
    <property type="project" value="InterPro"/>
</dbReference>
<dbReference type="InterPro" id="IPR036853">
    <property type="entry name" value="Ribosomal_uL14_sf"/>
</dbReference>
<dbReference type="GO" id="GO:0005840">
    <property type="term" value="C:ribosome"/>
    <property type="evidence" value="ECO:0007669"/>
    <property type="project" value="UniProtKB-KW"/>
</dbReference>
<dbReference type="SMART" id="SM01374">
    <property type="entry name" value="Ribosomal_L14"/>
    <property type="match status" value="1"/>
</dbReference>
<accession>F1AAK6</accession>
<proteinExistence type="inferred from homology"/>
<reference evidence="4" key="1">
    <citation type="journal article" date="2011" name="Mol. Biol. Evol.">
        <title>The Organellar Genome and Metabolic Potential of the Hydrogen-Producing Mitochondrion of Nyctotherus ovalis.</title>
        <authorList>
            <person name="de Graaf R.M."/>
            <person name="Ricard G."/>
            <person name="van Alen T.A."/>
            <person name="Duarte I."/>
            <person name="Dutilh B.E."/>
            <person name="Burgtorf C."/>
            <person name="Kuiper J.W."/>
            <person name="van der Staay G.W."/>
            <person name="Tielens A.G."/>
            <person name="Huynen M.A."/>
            <person name="Hackstein J.H."/>
        </authorList>
    </citation>
    <scope>NUCLEOTIDE SEQUENCE</scope>
</reference>
<dbReference type="SUPFAM" id="SSF50193">
    <property type="entry name" value="Ribosomal protein L14"/>
    <property type="match status" value="1"/>
</dbReference>
<evidence type="ECO:0000313" key="4">
    <source>
        <dbReference type="EMBL" id="ADN85884.1"/>
    </source>
</evidence>
<comment type="similarity">
    <text evidence="1">Belongs to the universal ribosomal protein uL14 family.</text>
</comment>
<dbReference type="CDD" id="cd00337">
    <property type="entry name" value="Ribosomal_uL14"/>
    <property type="match status" value="1"/>
</dbReference>